<name>A0ACC2S8R8_9FUNG</name>
<comment type="caution">
    <text evidence="1">The sequence shown here is derived from an EMBL/GenBank/DDBJ whole genome shotgun (WGS) entry which is preliminary data.</text>
</comment>
<gene>
    <name evidence="1" type="ORF">DSO57_1008853</name>
</gene>
<evidence type="ECO:0000313" key="1">
    <source>
        <dbReference type="EMBL" id="KAJ9058777.1"/>
    </source>
</evidence>
<organism evidence="1 2">
    <name type="scientific">Entomophthora muscae</name>
    <dbReference type="NCBI Taxonomy" id="34485"/>
    <lineage>
        <taxon>Eukaryota</taxon>
        <taxon>Fungi</taxon>
        <taxon>Fungi incertae sedis</taxon>
        <taxon>Zoopagomycota</taxon>
        <taxon>Entomophthoromycotina</taxon>
        <taxon>Entomophthoromycetes</taxon>
        <taxon>Entomophthorales</taxon>
        <taxon>Entomophthoraceae</taxon>
        <taxon>Entomophthora</taxon>
    </lineage>
</organism>
<dbReference type="EMBL" id="QTSX02005707">
    <property type="protein sequence ID" value="KAJ9058777.1"/>
    <property type="molecule type" value="Genomic_DNA"/>
</dbReference>
<accession>A0ACC2S8R8</accession>
<sequence length="339" mass="37006">MALFSSTSKRVVSKKIQFMFAQGHSFGVPRYFSSSHINFHKLLLVLLVNLALTDNIQDLPSFGVKAAKKFPGRKVSPPPKKEIPNVKRVIAVASGKGGVGKSTTAVNLALALSRLKRKVGILDADIFGPSIPMLMNLKDSPELLYEGQMKPLKNYGVECMSMGFLVDPKDAIAWRGMMVMKALQQLLYQVSWSELDLLVIDMPPGTGDTQLTIGQLVPLAGAIIVSTPQDVALIDARKGVDFFKKVNVPILGLVQNMSHYCCPKCSDVSYPFGHEGASKLASEMDLSYLGDLPLNPLLCKLSDEGTPIVVSHPESRESQLYLEIARKVDNLVMIDSCSN</sequence>
<reference evidence="1" key="1">
    <citation type="submission" date="2022-04" db="EMBL/GenBank/DDBJ databases">
        <title>Genome of the entomopathogenic fungus Entomophthora muscae.</title>
        <authorList>
            <person name="Elya C."/>
            <person name="Lovett B.R."/>
            <person name="Lee E."/>
            <person name="Macias A.M."/>
            <person name="Hajek A.E."/>
            <person name="De Bivort B.L."/>
            <person name="Kasson M.T."/>
            <person name="De Fine Licht H.H."/>
            <person name="Stajich J.E."/>
        </authorList>
    </citation>
    <scope>NUCLEOTIDE SEQUENCE</scope>
    <source>
        <strain evidence="1">Berkeley</strain>
    </source>
</reference>
<evidence type="ECO:0000313" key="2">
    <source>
        <dbReference type="Proteomes" id="UP001165960"/>
    </source>
</evidence>
<proteinExistence type="predicted"/>
<keyword evidence="2" id="KW-1185">Reference proteome</keyword>
<protein>
    <submittedName>
        <fullName evidence="1">Uncharacterized protein</fullName>
    </submittedName>
</protein>
<dbReference type="Proteomes" id="UP001165960">
    <property type="component" value="Unassembled WGS sequence"/>
</dbReference>